<dbReference type="Proteomes" id="UP000001929">
    <property type="component" value="Chromosome"/>
</dbReference>
<dbReference type="HOGENOM" id="CLU_062407_0_0_5"/>
<evidence type="ECO:0000313" key="2">
    <source>
        <dbReference type="Proteomes" id="UP000001929"/>
    </source>
</evidence>
<dbReference type="EMBL" id="CP000230">
    <property type="protein sequence ID" value="ABC23896.1"/>
    <property type="molecule type" value="Genomic_DNA"/>
</dbReference>
<organism evidence="1 2">
    <name type="scientific">Rhodospirillum rubrum (strain ATCC 11170 / ATH 1.1.1 / DSM 467 / LMG 4362 / NCIMB 8255 / S1)</name>
    <dbReference type="NCBI Taxonomy" id="269796"/>
    <lineage>
        <taxon>Bacteria</taxon>
        <taxon>Pseudomonadati</taxon>
        <taxon>Pseudomonadota</taxon>
        <taxon>Alphaproteobacteria</taxon>
        <taxon>Rhodospirillales</taxon>
        <taxon>Rhodospirillaceae</taxon>
        <taxon>Rhodospirillum</taxon>
    </lineage>
</organism>
<protein>
    <recommendedName>
        <fullName evidence="3">Nucleotidyltransferase family protein</fullName>
    </recommendedName>
</protein>
<accession>Q2RPP9</accession>
<dbReference type="AlphaFoldDB" id="Q2RPP9"/>
<dbReference type="KEGG" id="rru:Rru_A3101"/>
<sequence length="382" mass="41931">MTAMPPLLSPLPTTPSRLLPALLDDPRRAGELDGATWDRLIPLARHAGVLGRLGYLIDAAGLTPALPAAPARHLRSALLLAQRHQREVHFEITELAAALRPLGVPLVLLKGAAYVQAALPAGWGRTFQDIDFCVPRARLAEVENALIIAGWHPTEKNAYDRGYYRRWMHEIPPLRHAVRGTVIDVHHALTPLTARRPVDAAALMARARPTAIDGVRHPTLADLVVHSAVHLFDGGEFDRALRDLSDIALLLGEGRRGDRGWLETLAEVARASGVEKPVAHALFHAARLFPLTVGPLDTRAASPQKRPILDGILTQTFWPNLPADQPIGARLGNAFLYIRGHALRMPPLLLAYHFATKISFRINISLSKNRLRENLPKANKDV</sequence>
<name>Q2RPP9_RHORT</name>
<keyword evidence="2" id="KW-1185">Reference proteome</keyword>
<dbReference type="InterPro" id="IPR039498">
    <property type="entry name" value="NTP_transf_5"/>
</dbReference>
<reference evidence="1 2" key="1">
    <citation type="journal article" date="2011" name="Stand. Genomic Sci.">
        <title>Complete genome sequence of Rhodospirillum rubrum type strain (S1).</title>
        <authorList>
            <person name="Munk A.C."/>
            <person name="Copeland A."/>
            <person name="Lucas S."/>
            <person name="Lapidus A."/>
            <person name="Del Rio T.G."/>
            <person name="Barry K."/>
            <person name="Detter J.C."/>
            <person name="Hammon N."/>
            <person name="Israni S."/>
            <person name="Pitluck S."/>
            <person name="Brettin T."/>
            <person name="Bruce D."/>
            <person name="Han C."/>
            <person name="Tapia R."/>
            <person name="Gilna P."/>
            <person name="Schmutz J."/>
            <person name="Larimer F."/>
            <person name="Land M."/>
            <person name="Kyrpides N.C."/>
            <person name="Mavromatis K."/>
            <person name="Richardson P."/>
            <person name="Rohde M."/>
            <person name="Goker M."/>
            <person name="Klenk H.P."/>
            <person name="Zhang Y."/>
            <person name="Roberts G.P."/>
            <person name="Reslewic S."/>
            <person name="Schwartz D.C."/>
        </authorList>
    </citation>
    <scope>NUCLEOTIDE SEQUENCE [LARGE SCALE GENOMIC DNA]</scope>
    <source>
        <strain evidence="2">ATCC 11170 / ATH 1.1.1 / DSM 467 / LMG 4362 / NCIMB 8255 / S1</strain>
    </source>
</reference>
<dbReference type="RefSeq" id="WP_011390849.1">
    <property type="nucleotide sequence ID" value="NC_007643.1"/>
</dbReference>
<gene>
    <name evidence="1" type="ordered locus">Rru_A3101</name>
</gene>
<dbReference type="PATRIC" id="fig|269796.9.peg.3214"/>
<dbReference type="eggNOG" id="ENOG502Z95A">
    <property type="taxonomic scope" value="Bacteria"/>
</dbReference>
<dbReference type="EnsemblBacteria" id="ABC23896">
    <property type="protein sequence ID" value="ABC23896"/>
    <property type="gene ID" value="Rru_A3101"/>
</dbReference>
<evidence type="ECO:0008006" key="3">
    <source>
        <dbReference type="Google" id="ProtNLM"/>
    </source>
</evidence>
<dbReference type="STRING" id="269796.Rru_A3101"/>
<dbReference type="Pfam" id="PF14907">
    <property type="entry name" value="NTP_transf_5"/>
    <property type="match status" value="1"/>
</dbReference>
<proteinExistence type="predicted"/>
<evidence type="ECO:0000313" key="1">
    <source>
        <dbReference type="EMBL" id="ABC23896.1"/>
    </source>
</evidence>